<accession>A0A6J5SMM4</accession>
<gene>
    <name evidence="3" type="ORF">UFOVP1023_32</name>
    <name evidence="4" type="ORF">UFOVP1383_45</name>
    <name evidence="5" type="ORF">UFOVP1477_3</name>
    <name evidence="1" type="ORF">UFOVP848_55</name>
    <name evidence="2" type="ORF">UFOVP945_10</name>
</gene>
<dbReference type="EMBL" id="LR796797">
    <property type="protein sequence ID" value="CAB4166897.1"/>
    <property type="molecule type" value="Genomic_DNA"/>
</dbReference>
<dbReference type="EMBL" id="LR797339">
    <property type="protein sequence ID" value="CAB4204260.1"/>
    <property type="molecule type" value="Genomic_DNA"/>
</dbReference>
<evidence type="ECO:0000313" key="3">
    <source>
        <dbReference type="EMBL" id="CAB4179647.1"/>
    </source>
</evidence>
<evidence type="ECO:0000313" key="4">
    <source>
        <dbReference type="EMBL" id="CAB4204260.1"/>
    </source>
</evidence>
<dbReference type="EMBL" id="LR797436">
    <property type="protein sequence ID" value="CAB4215803.1"/>
    <property type="molecule type" value="Genomic_DNA"/>
</dbReference>
<sequence>MTSLPRCPHCDAVADVILKGADDRVWGYCRPRARELAQELEASGEDDDELQAIVGALINQQERGYE</sequence>
<evidence type="ECO:0000313" key="2">
    <source>
        <dbReference type="EMBL" id="CAB4173018.1"/>
    </source>
</evidence>
<reference evidence="5" key="1">
    <citation type="submission" date="2020-05" db="EMBL/GenBank/DDBJ databases">
        <authorList>
            <person name="Chiriac C."/>
            <person name="Salcher M."/>
            <person name="Ghai R."/>
            <person name="Kavagutti S V."/>
        </authorList>
    </citation>
    <scope>NUCLEOTIDE SEQUENCE</scope>
</reference>
<proteinExistence type="predicted"/>
<evidence type="ECO:0000313" key="5">
    <source>
        <dbReference type="EMBL" id="CAB4215803.1"/>
    </source>
</evidence>
<protein>
    <submittedName>
        <fullName evidence="5">Uncharacterized protein</fullName>
    </submittedName>
</protein>
<evidence type="ECO:0000313" key="1">
    <source>
        <dbReference type="EMBL" id="CAB4166897.1"/>
    </source>
</evidence>
<name>A0A6J5SMM4_9CAUD</name>
<dbReference type="EMBL" id="LR796982">
    <property type="protein sequence ID" value="CAB4179647.1"/>
    <property type="molecule type" value="Genomic_DNA"/>
</dbReference>
<dbReference type="EMBL" id="LR796892">
    <property type="protein sequence ID" value="CAB4173018.1"/>
    <property type="molecule type" value="Genomic_DNA"/>
</dbReference>
<organism evidence="5">
    <name type="scientific">uncultured Caudovirales phage</name>
    <dbReference type="NCBI Taxonomy" id="2100421"/>
    <lineage>
        <taxon>Viruses</taxon>
        <taxon>Duplodnaviria</taxon>
        <taxon>Heunggongvirae</taxon>
        <taxon>Uroviricota</taxon>
        <taxon>Caudoviricetes</taxon>
        <taxon>Peduoviridae</taxon>
        <taxon>Maltschvirus</taxon>
        <taxon>Maltschvirus maltsch</taxon>
    </lineage>
</organism>